<reference evidence="1 2" key="1">
    <citation type="submission" date="2016-11" db="EMBL/GenBank/DDBJ databases">
        <title>Draft genome of Pseudomonas versuta A4R1.12.</title>
        <authorList>
            <person name="See-Too W.-S."/>
        </authorList>
    </citation>
    <scope>NUCLEOTIDE SEQUENCE [LARGE SCALE GENOMIC DNA]</scope>
    <source>
        <strain evidence="1 2">A4R1.12</strain>
    </source>
</reference>
<dbReference type="EMBL" id="MPJD01000012">
    <property type="protein sequence ID" value="OKA26328.1"/>
    <property type="molecule type" value="Genomic_DNA"/>
</dbReference>
<sequence length="324" mass="34048">MTDFKTPTAADFAKLAELDNLTDADLLAPIGTGDTAVDSMLSAAPARALKAVPVQPAPPVPELAYLLAQAQAVLDCTLSSELPPRVVYAVGISAEEPVSYHFRAKGGELSEDLRRAVGGNIKTVQDIEYAVRLFAAHALSVLHLNQYSELSMRERSAAAEVHAVWQDRLKVAAVGELAAIDASGSLSAAEFKFLLELVDTDRAGMAQNLAGSGVNVPALVAGRSNDWRALAAAWAGECKSRGHASFEGVGTATAGCSYNLEVQPGEGWVLSQYIGNGWVPVEACSLGQARAVLDRQRIAGECAREGRPVPRVAGGFADKLQALV</sequence>
<gene>
    <name evidence="1" type="ORF">BOH74_06885</name>
</gene>
<dbReference type="Proteomes" id="UP000185990">
    <property type="component" value="Unassembled WGS sequence"/>
</dbReference>
<comment type="caution">
    <text evidence="1">The sequence shown here is derived from an EMBL/GenBank/DDBJ whole genome shotgun (WGS) entry which is preliminary data.</text>
</comment>
<proteinExistence type="predicted"/>
<name>A0A854A1Z6_9PSED</name>
<accession>A0A854A1Z6</accession>
<protein>
    <submittedName>
        <fullName evidence="1">Uncharacterized protein</fullName>
    </submittedName>
</protein>
<evidence type="ECO:0000313" key="2">
    <source>
        <dbReference type="Proteomes" id="UP000185990"/>
    </source>
</evidence>
<dbReference type="AlphaFoldDB" id="A0A854A1Z6"/>
<evidence type="ECO:0000313" key="1">
    <source>
        <dbReference type="EMBL" id="OKA26328.1"/>
    </source>
</evidence>
<organism evidence="1 2">
    <name type="scientific">Pseudomonas versuta</name>
    <dbReference type="NCBI Taxonomy" id="1788301"/>
    <lineage>
        <taxon>Bacteria</taxon>
        <taxon>Pseudomonadati</taxon>
        <taxon>Pseudomonadota</taxon>
        <taxon>Gammaproteobacteria</taxon>
        <taxon>Pseudomonadales</taxon>
        <taxon>Pseudomonadaceae</taxon>
        <taxon>Pseudomonas</taxon>
    </lineage>
</organism>
<dbReference type="RefSeq" id="WP_073509277.1">
    <property type="nucleotide sequence ID" value="NZ_MPJD01000012.1"/>
</dbReference>